<dbReference type="PANTHER" id="PTHR43790:SF9">
    <property type="entry name" value="GALACTOFURANOSE TRANSPORTER ATP-BINDING PROTEIN YTFR"/>
    <property type="match status" value="1"/>
</dbReference>
<dbReference type="PROSITE" id="PS50893">
    <property type="entry name" value="ABC_TRANSPORTER_2"/>
    <property type="match status" value="2"/>
</dbReference>
<dbReference type="InterPro" id="IPR050107">
    <property type="entry name" value="ABC_carbohydrate_import_ATPase"/>
</dbReference>
<evidence type="ECO:0000256" key="6">
    <source>
        <dbReference type="ARBA" id="ARBA00022840"/>
    </source>
</evidence>
<dbReference type="PROSITE" id="PS00211">
    <property type="entry name" value="ABC_TRANSPORTER_1"/>
    <property type="match status" value="1"/>
</dbReference>
<dbReference type="STRING" id="937218.SAMN06297251_104314"/>
<keyword evidence="4" id="KW-0677">Repeat</keyword>
<protein>
    <submittedName>
        <fullName evidence="8">Monosaccharide ABC transporter ATP-binding protein, CUT2 family</fullName>
    </submittedName>
</protein>
<feature type="domain" description="ABC transporter" evidence="7">
    <location>
        <begin position="23"/>
        <end position="265"/>
    </location>
</feature>
<evidence type="ECO:0000256" key="5">
    <source>
        <dbReference type="ARBA" id="ARBA00022741"/>
    </source>
</evidence>
<reference evidence="8 9" key="1">
    <citation type="submission" date="2017-04" db="EMBL/GenBank/DDBJ databases">
        <authorList>
            <person name="Afonso C.L."/>
            <person name="Miller P.J."/>
            <person name="Scott M.A."/>
            <person name="Spackman E."/>
            <person name="Goraichik I."/>
            <person name="Dimitrov K.M."/>
            <person name="Suarez D.L."/>
            <person name="Swayne D.E."/>
        </authorList>
    </citation>
    <scope>NUCLEOTIDE SEQUENCE [LARGE SCALE GENOMIC DNA]</scope>
    <source>
        <strain evidence="8 9">CGMCC 1.10972</strain>
    </source>
</reference>
<sequence length="507" mass="54300">MTTHSQQQRREAMPGSSLQDSLVALSGVTKTFGAVRALAGVDLSVGPGECIGLVGHNGAGKSTLMQILAGTLRPTDGRYDLGGETVALSDVSVSKAQGVGIRCVFQELSLCPNLTATENVRVRHAALSGFGWRKRAAKLLTEALDDIFPGHGISPGATVGDLSLGRRQMVEIAINFIATESSHPRLVILDEPTSSLDQSVASQLLAYARRFVEAGGSIILISHILGDIFSTAGRIVVMRDGAVVADRPASEFDRASLVAAMGHVAEDDEDEALAHAAKARIGEPVVIARPPKQANGAAVSLHRGEIVGLAGLAGHGQTALLRLVQHAAYHRSRLAEVRGRIAFVAGDRQSDGVFPLWSIGENVTIRSLPALSRLGFVSSAREAAMEAEWKDTLKIRTPDMDDNILTLSGGNQQKALFARALGSDAEIIAMDDPMRGVDVGTKREVYERIRKEAGEGRSFLWYTTEFDELLHCDHVYVFREGRIVAELDRGELTEEKVLQSSFDEAAA</sequence>
<keyword evidence="9" id="KW-1185">Reference proteome</keyword>
<keyword evidence="6 8" id="KW-0067">ATP-binding</keyword>
<dbReference type="GO" id="GO:0016887">
    <property type="term" value="F:ATP hydrolysis activity"/>
    <property type="evidence" value="ECO:0007669"/>
    <property type="project" value="InterPro"/>
</dbReference>
<accession>A0A1W2AMC8</accession>
<dbReference type="SUPFAM" id="SSF52540">
    <property type="entry name" value="P-loop containing nucleoside triphosphate hydrolases"/>
    <property type="match status" value="2"/>
</dbReference>
<dbReference type="SMART" id="SM00382">
    <property type="entry name" value="AAA"/>
    <property type="match status" value="2"/>
</dbReference>
<dbReference type="Pfam" id="PF00005">
    <property type="entry name" value="ABC_tran"/>
    <property type="match status" value="2"/>
</dbReference>
<evidence type="ECO:0000256" key="3">
    <source>
        <dbReference type="ARBA" id="ARBA00022597"/>
    </source>
</evidence>
<dbReference type="PANTHER" id="PTHR43790">
    <property type="entry name" value="CARBOHYDRATE TRANSPORT ATP-BINDING PROTEIN MG119-RELATED"/>
    <property type="match status" value="1"/>
</dbReference>
<name>A0A1W2AMC8_9HYPH</name>
<keyword evidence="2" id="KW-0813">Transport</keyword>
<feature type="domain" description="ABC transporter" evidence="7">
    <location>
        <begin position="279"/>
        <end position="505"/>
    </location>
</feature>
<dbReference type="InterPro" id="IPR027417">
    <property type="entry name" value="P-loop_NTPase"/>
</dbReference>
<dbReference type="CDD" id="cd03216">
    <property type="entry name" value="ABC_Carb_Monos_I"/>
    <property type="match status" value="1"/>
</dbReference>
<dbReference type="Gene3D" id="3.40.50.300">
    <property type="entry name" value="P-loop containing nucleotide triphosphate hydrolases"/>
    <property type="match status" value="2"/>
</dbReference>
<proteinExistence type="inferred from homology"/>
<dbReference type="InterPro" id="IPR017871">
    <property type="entry name" value="ABC_transporter-like_CS"/>
</dbReference>
<evidence type="ECO:0000256" key="2">
    <source>
        <dbReference type="ARBA" id="ARBA00022448"/>
    </source>
</evidence>
<evidence type="ECO:0000256" key="4">
    <source>
        <dbReference type="ARBA" id="ARBA00022737"/>
    </source>
</evidence>
<keyword evidence="5" id="KW-0547">Nucleotide-binding</keyword>
<organism evidence="8 9">
    <name type="scientific">Fulvimarina manganoxydans</name>
    <dbReference type="NCBI Taxonomy" id="937218"/>
    <lineage>
        <taxon>Bacteria</taxon>
        <taxon>Pseudomonadati</taxon>
        <taxon>Pseudomonadota</taxon>
        <taxon>Alphaproteobacteria</taxon>
        <taxon>Hyphomicrobiales</taxon>
        <taxon>Aurantimonadaceae</taxon>
        <taxon>Fulvimarina</taxon>
    </lineage>
</organism>
<dbReference type="EMBL" id="FWXR01000004">
    <property type="protein sequence ID" value="SMC61889.1"/>
    <property type="molecule type" value="Genomic_DNA"/>
</dbReference>
<dbReference type="InterPro" id="IPR003593">
    <property type="entry name" value="AAA+_ATPase"/>
</dbReference>
<evidence type="ECO:0000259" key="7">
    <source>
        <dbReference type="PROSITE" id="PS50893"/>
    </source>
</evidence>
<evidence type="ECO:0000313" key="9">
    <source>
        <dbReference type="Proteomes" id="UP000192656"/>
    </source>
</evidence>
<dbReference type="InterPro" id="IPR003439">
    <property type="entry name" value="ABC_transporter-like_ATP-bd"/>
</dbReference>
<keyword evidence="3" id="KW-0762">Sugar transport</keyword>
<evidence type="ECO:0000313" key="8">
    <source>
        <dbReference type="EMBL" id="SMC61889.1"/>
    </source>
</evidence>
<comment type="similarity">
    <text evidence="1">Belongs to the ABC transporter superfamily.</text>
</comment>
<dbReference type="AlphaFoldDB" id="A0A1W2AMC8"/>
<dbReference type="GO" id="GO:0005524">
    <property type="term" value="F:ATP binding"/>
    <property type="evidence" value="ECO:0007669"/>
    <property type="project" value="UniProtKB-KW"/>
</dbReference>
<evidence type="ECO:0000256" key="1">
    <source>
        <dbReference type="ARBA" id="ARBA00005417"/>
    </source>
</evidence>
<dbReference type="CDD" id="cd03215">
    <property type="entry name" value="ABC_Carb_Monos_II"/>
    <property type="match status" value="1"/>
</dbReference>
<dbReference type="Proteomes" id="UP000192656">
    <property type="component" value="Unassembled WGS sequence"/>
</dbReference>
<gene>
    <name evidence="8" type="ORF">SAMN06297251_104314</name>
</gene>